<evidence type="ECO:0000256" key="1">
    <source>
        <dbReference type="ARBA" id="ARBA00022884"/>
    </source>
</evidence>
<dbReference type="GO" id="GO:0003723">
    <property type="term" value="F:RNA binding"/>
    <property type="evidence" value="ECO:0007669"/>
    <property type="project" value="UniProtKB-UniRule"/>
</dbReference>
<dbReference type="InterPro" id="IPR000504">
    <property type="entry name" value="RRM_dom"/>
</dbReference>
<keyword evidence="1 2" id="KW-0694">RNA-binding</keyword>
<dbReference type="Gene3D" id="3.30.70.330">
    <property type="match status" value="1"/>
</dbReference>
<sequence length="275" mass="31357">MAVVVGLKAVPLRLLRLLHLLLHNSSLSFSNPFDHCFPFHLTGESLNVVIGLPLKQHLEINEIESRDDVVAKIIAFWSASKMDGCSAMASLVGCIYITKGLNKRTTSEKLREAFLQFGNVVHARVVTDRVSGYSKGFGFVQYATVEEAAKGIEGMDGKLIMLLFPLFLRYDFFHGLETYSWKDGLYLQSMQGPEHHIRHLGTMDLDIPIIVNDHNIKEISIPTITRYDQRFRRALGCNVLLNSRFEPETAHREKGKKNRAFEKQGMREECDFDWE</sequence>
<dbReference type="PANTHER" id="PTHR48029">
    <property type="entry name" value="NUCLEOLAR PROTEIN 8"/>
    <property type="match status" value="1"/>
</dbReference>
<dbReference type="SUPFAM" id="SSF54928">
    <property type="entry name" value="RNA-binding domain, RBD"/>
    <property type="match status" value="1"/>
</dbReference>
<dbReference type="AlphaFoldDB" id="A0AAN8W621"/>
<evidence type="ECO:0000256" key="2">
    <source>
        <dbReference type="PROSITE-ProRule" id="PRU00176"/>
    </source>
</evidence>
<keyword evidence="3" id="KW-0732">Signal</keyword>
<keyword evidence="6" id="KW-1185">Reference proteome</keyword>
<evidence type="ECO:0000313" key="5">
    <source>
        <dbReference type="EMBL" id="KAK6946824.1"/>
    </source>
</evidence>
<name>A0AAN8W621_9MAGN</name>
<gene>
    <name evidence="5" type="ORF">RJ641_000297</name>
</gene>
<dbReference type="InterPro" id="IPR035979">
    <property type="entry name" value="RBD_domain_sf"/>
</dbReference>
<dbReference type="GO" id="GO:0005739">
    <property type="term" value="C:mitochondrion"/>
    <property type="evidence" value="ECO:0007669"/>
    <property type="project" value="TreeGrafter"/>
</dbReference>
<dbReference type="SMART" id="SM00360">
    <property type="entry name" value="RRM"/>
    <property type="match status" value="1"/>
</dbReference>
<comment type="caution">
    <text evidence="5">The sequence shown here is derived from an EMBL/GenBank/DDBJ whole genome shotgun (WGS) entry which is preliminary data.</text>
</comment>
<dbReference type="InterPro" id="IPR012677">
    <property type="entry name" value="Nucleotide-bd_a/b_plait_sf"/>
</dbReference>
<feature type="domain" description="RRM" evidence="4">
    <location>
        <begin position="94"/>
        <end position="160"/>
    </location>
</feature>
<dbReference type="PANTHER" id="PTHR48029:SF1">
    <property type="entry name" value="NUCLEOLAR PROTEIN 8"/>
    <property type="match status" value="1"/>
</dbReference>
<dbReference type="PROSITE" id="PS50102">
    <property type="entry name" value="RRM"/>
    <property type="match status" value="1"/>
</dbReference>
<dbReference type="EMBL" id="JBAMMX010000001">
    <property type="protein sequence ID" value="KAK6946824.1"/>
    <property type="molecule type" value="Genomic_DNA"/>
</dbReference>
<reference evidence="5 6" key="1">
    <citation type="submission" date="2023-12" db="EMBL/GenBank/DDBJ databases">
        <title>A high-quality genome assembly for Dillenia turbinata (Dilleniales).</title>
        <authorList>
            <person name="Chanderbali A."/>
        </authorList>
    </citation>
    <scope>NUCLEOTIDE SEQUENCE [LARGE SCALE GENOMIC DNA]</scope>
    <source>
        <strain evidence="5">LSX21</strain>
        <tissue evidence="5">Leaf</tissue>
    </source>
</reference>
<protein>
    <submittedName>
        <fullName evidence="5">RNA recognition motif domain</fullName>
    </submittedName>
</protein>
<evidence type="ECO:0000256" key="3">
    <source>
        <dbReference type="SAM" id="SignalP"/>
    </source>
</evidence>
<organism evidence="5 6">
    <name type="scientific">Dillenia turbinata</name>
    <dbReference type="NCBI Taxonomy" id="194707"/>
    <lineage>
        <taxon>Eukaryota</taxon>
        <taxon>Viridiplantae</taxon>
        <taxon>Streptophyta</taxon>
        <taxon>Embryophyta</taxon>
        <taxon>Tracheophyta</taxon>
        <taxon>Spermatophyta</taxon>
        <taxon>Magnoliopsida</taxon>
        <taxon>eudicotyledons</taxon>
        <taxon>Gunneridae</taxon>
        <taxon>Pentapetalae</taxon>
        <taxon>Dilleniales</taxon>
        <taxon>Dilleniaceae</taxon>
        <taxon>Dillenia</taxon>
    </lineage>
</organism>
<proteinExistence type="predicted"/>
<feature type="chain" id="PRO_5042926613" evidence="3">
    <location>
        <begin position="31"/>
        <end position="275"/>
    </location>
</feature>
<dbReference type="GO" id="GO:0080156">
    <property type="term" value="P:mitochondrial mRNA modification"/>
    <property type="evidence" value="ECO:0007669"/>
    <property type="project" value="TreeGrafter"/>
</dbReference>
<evidence type="ECO:0000313" key="6">
    <source>
        <dbReference type="Proteomes" id="UP001370490"/>
    </source>
</evidence>
<accession>A0AAN8W621</accession>
<evidence type="ECO:0000259" key="4">
    <source>
        <dbReference type="PROSITE" id="PS50102"/>
    </source>
</evidence>
<dbReference type="Proteomes" id="UP001370490">
    <property type="component" value="Unassembled WGS sequence"/>
</dbReference>
<feature type="signal peptide" evidence="3">
    <location>
        <begin position="1"/>
        <end position="30"/>
    </location>
</feature>
<dbReference type="Pfam" id="PF00076">
    <property type="entry name" value="RRM_1"/>
    <property type="match status" value="1"/>
</dbReference>